<accession>A0A7W8YUE9</accession>
<dbReference type="Pfam" id="PF04773">
    <property type="entry name" value="FecR"/>
    <property type="match status" value="1"/>
</dbReference>
<feature type="transmembrane region" description="Helical" evidence="1">
    <location>
        <begin position="94"/>
        <end position="118"/>
    </location>
</feature>
<proteinExistence type="predicted"/>
<keyword evidence="1" id="KW-1133">Transmembrane helix</keyword>
<reference evidence="4 5" key="1">
    <citation type="submission" date="2020-08" db="EMBL/GenBank/DDBJ databases">
        <title>Genomic Encyclopedia of Type Strains, Phase IV (KMG-V): Genome sequencing to study the core and pangenomes of soil and plant-associated prokaryotes.</title>
        <authorList>
            <person name="Whitman W."/>
        </authorList>
    </citation>
    <scope>NUCLEOTIDE SEQUENCE [LARGE SCALE GENOMIC DNA]</scope>
    <source>
        <strain evidence="4 5">MP7CTX6</strain>
    </source>
</reference>
<evidence type="ECO:0000259" key="3">
    <source>
        <dbReference type="Pfam" id="PF16344"/>
    </source>
</evidence>
<keyword evidence="1" id="KW-0472">Membrane</keyword>
<dbReference type="PANTHER" id="PTHR30273:SF2">
    <property type="entry name" value="PROTEIN FECR"/>
    <property type="match status" value="1"/>
</dbReference>
<evidence type="ECO:0000256" key="1">
    <source>
        <dbReference type="SAM" id="Phobius"/>
    </source>
</evidence>
<dbReference type="RefSeq" id="WP_183867678.1">
    <property type="nucleotide sequence ID" value="NZ_JACHCF010000006.1"/>
</dbReference>
<name>A0A7W8YUE9_9SPHI</name>
<dbReference type="Gene3D" id="2.60.120.1440">
    <property type="match status" value="1"/>
</dbReference>
<keyword evidence="1" id="KW-0812">Transmembrane</keyword>
<comment type="caution">
    <text evidence="4">The sequence shown here is derived from an EMBL/GenBank/DDBJ whole genome shotgun (WGS) entry which is preliminary data.</text>
</comment>
<organism evidence="4 5">
    <name type="scientific">Pedobacter cryoconitis</name>
    <dbReference type="NCBI Taxonomy" id="188932"/>
    <lineage>
        <taxon>Bacteria</taxon>
        <taxon>Pseudomonadati</taxon>
        <taxon>Bacteroidota</taxon>
        <taxon>Sphingobacteriia</taxon>
        <taxon>Sphingobacteriales</taxon>
        <taxon>Sphingobacteriaceae</taxon>
        <taxon>Pedobacter</taxon>
    </lineage>
</organism>
<dbReference type="InterPro" id="IPR032508">
    <property type="entry name" value="FecR_C"/>
</dbReference>
<dbReference type="GO" id="GO:0016989">
    <property type="term" value="F:sigma factor antagonist activity"/>
    <property type="evidence" value="ECO:0007669"/>
    <property type="project" value="TreeGrafter"/>
</dbReference>
<dbReference type="Proteomes" id="UP000537718">
    <property type="component" value="Unassembled WGS sequence"/>
</dbReference>
<protein>
    <submittedName>
        <fullName evidence="4">Ferric-dicitrate binding protein FerR (Iron transport regulator)</fullName>
    </submittedName>
</protein>
<dbReference type="AlphaFoldDB" id="A0A7W8YUE9"/>
<gene>
    <name evidence="4" type="ORF">HDE69_002783</name>
</gene>
<dbReference type="Pfam" id="PF16344">
    <property type="entry name" value="FecR_C"/>
    <property type="match status" value="1"/>
</dbReference>
<feature type="domain" description="FecR protein" evidence="2">
    <location>
        <begin position="125"/>
        <end position="226"/>
    </location>
</feature>
<dbReference type="InterPro" id="IPR012373">
    <property type="entry name" value="Ferrdict_sens_TM"/>
</dbReference>
<dbReference type="PANTHER" id="PTHR30273">
    <property type="entry name" value="PERIPLASMIC SIGNAL SENSOR AND SIGMA FACTOR ACTIVATOR FECR-RELATED"/>
    <property type="match status" value="1"/>
</dbReference>
<evidence type="ECO:0000313" key="4">
    <source>
        <dbReference type="EMBL" id="MBB5621720.1"/>
    </source>
</evidence>
<sequence length="342" mass="38692">MKQSKRINTYQLEDFIDDPGFIAWVTLPDDASNLFWQQVQDEYPQTKPLISDARDIILSMRIQSVSMDLDEQQLLWKSIELQVKTSPVKRGRSFSLWLGAAAAVLLIGMIGILSLFYFTKYQKQEISTVYGQIRTFSLPDGTVVTLNANSKLQYPKNWDKTAIREVWIEGEAFFKVNHLHQSGVVKDAEKFIVHAQKLNVEVLGTSFNVNNRRDLVKVALLTGKVRLGVAGIRDSEINLRPGEMGEYLEHKTALVKTEVQVSDIAAWKNGELHFDNMPLSKVLTLIEDNYGYQTILKDKSIGDKRLSGTFSVSSEDALFKAIAISLGISIEKDELKHQLIIK</sequence>
<dbReference type="InterPro" id="IPR006860">
    <property type="entry name" value="FecR"/>
</dbReference>
<feature type="domain" description="Protein FecR C-terminal" evidence="3">
    <location>
        <begin position="272"/>
        <end position="332"/>
    </location>
</feature>
<dbReference type="Gene3D" id="3.55.50.30">
    <property type="match status" value="1"/>
</dbReference>
<dbReference type="EMBL" id="JACHCF010000006">
    <property type="protein sequence ID" value="MBB5621720.1"/>
    <property type="molecule type" value="Genomic_DNA"/>
</dbReference>
<evidence type="ECO:0000313" key="5">
    <source>
        <dbReference type="Proteomes" id="UP000537718"/>
    </source>
</evidence>
<evidence type="ECO:0000259" key="2">
    <source>
        <dbReference type="Pfam" id="PF04773"/>
    </source>
</evidence>